<name>A0A6J5AJD7_9BURK</name>
<dbReference type="InterPro" id="IPR018313">
    <property type="entry name" value="SBP_3_CS"/>
</dbReference>
<dbReference type="Proteomes" id="UP000494255">
    <property type="component" value="Unassembled WGS sequence"/>
</dbReference>
<feature type="chain" id="PRO_5027072458" evidence="5">
    <location>
        <begin position="23"/>
        <end position="271"/>
    </location>
</feature>
<gene>
    <name evidence="7" type="primary">fliY_1</name>
    <name evidence="7" type="ORF">LMG24238_02154</name>
</gene>
<dbReference type="Gene3D" id="3.40.190.10">
    <property type="entry name" value="Periplasmic binding protein-like II"/>
    <property type="match status" value="2"/>
</dbReference>
<evidence type="ECO:0000256" key="1">
    <source>
        <dbReference type="ARBA" id="ARBA00010333"/>
    </source>
</evidence>
<keyword evidence="8" id="KW-1185">Reference proteome</keyword>
<evidence type="ECO:0000256" key="2">
    <source>
        <dbReference type="ARBA" id="ARBA00022448"/>
    </source>
</evidence>
<dbReference type="GeneID" id="97040788"/>
<organism evidence="7 8">
    <name type="scientific">Paraburkholderia sediminicola</name>
    <dbReference type="NCBI Taxonomy" id="458836"/>
    <lineage>
        <taxon>Bacteria</taxon>
        <taxon>Pseudomonadati</taxon>
        <taxon>Pseudomonadota</taxon>
        <taxon>Betaproteobacteria</taxon>
        <taxon>Burkholderiales</taxon>
        <taxon>Burkholderiaceae</taxon>
        <taxon>Paraburkholderia</taxon>
    </lineage>
</organism>
<dbReference type="GO" id="GO:0005576">
    <property type="term" value="C:extracellular region"/>
    <property type="evidence" value="ECO:0007669"/>
    <property type="project" value="TreeGrafter"/>
</dbReference>
<dbReference type="EMBL" id="CADIKC010000002">
    <property type="protein sequence ID" value="CAB3672050.1"/>
    <property type="molecule type" value="Genomic_DNA"/>
</dbReference>
<feature type="signal peptide" evidence="5">
    <location>
        <begin position="1"/>
        <end position="22"/>
    </location>
</feature>
<proteinExistence type="inferred from homology"/>
<dbReference type="AlphaFoldDB" id="A0A6J5AJD7"/>
<dbReference type="GO" id="GO:0030288">
    <property type="term" value="C:outer membrane-bounded periplasmic space"/>
    <property type="evidence" value="ECO:0007669"/>
    <property type="project" value="TreeGrafter"/>
</dbReference>
<comment type="similarity">
    <text evidence="1 4">Belongs to the bacterial solute-binding protein 3 family.</text>
</comment>
<evidence type="ECO:0000256" key="5">
    <source>
        <dbReference type="SAM" id="SignalP"/>
    </source>
</evidence>
<dbReference type="PANTHER" id="PTHR30085">
    <property type="entry name" value="AMINO ACID ABC TRANSPORTER PERMEASE"/>
    <property type="match status" value="1"/>
</dbReference>
<dbReference type="PANTHER" id="PTHR30085:SF6">
    <property type="entry name" value="ABC TRANSPORTER GLUTAMINE-BINDING PROTEIN GLNH"/>
    <property type="match status" value="1"/>
</dbReference>
<evidence type="ECO:0000313" key="8">
    <source>
        <dbReference type="Proteomes" id="UP000494255"/>
    </source>
</evidence>
<keyword evidence="3 5" id="KW-0732">Signal</keyword>
<accession>A0A6J5AJD7</accession>
<evidence type="ECO:0000256" key="4">
    <source>
        <dbReference type="RuleBase" id="RU003744"/>
    </source>
</evidence>
<dbReference type="InterPro" id="IPR051455">
    <property type="entry name" value="Bact_solute-bind_prot3"/>
</dbReference>
<dbReference type="SMART" id="SM00062">
    <property type="entry name" value="PBPb"/>
    <property type="match status" value="1"/>
</dbReference>
<evidence type="ECO:0000259" key="6">
    <source>
        <dbReference type="SMART" id="SM00062"/>
    </source>
</evidence>
<dbReference type="GO" id="GO:0006865">
    <property type="term" value="P:amino acid transport"/>
    <property type="evidence" value="ECO:0007669"/>
    <property type="project" value="TreeGrafter"/>
</dbReference>
<dbReference type="RefSeq" id="WP_175050401.1">
    <property type="nucleotide sequence ID" value="NZ_CADIKC010000002.1"/>
</dbReference>
<dbReference type="SUPFAM" id="SSF53850">
    <property type="entry name" value="Periplasmic binding protein-like II"/>
    <property type="match status" value="1"/>
</dbReference>
<dbReference type="InterPro" id="IPR001638">
    <property type="entry name" value="Solute-binding_3/MltF_N"/>
</dbReference>
<reference evidence="7 8" key="1">
    <citation type="submission" date="2020-04" db="EMBL/GenBank/DDBJ databases">
        <authorList>
            <person name="De Canck E."/>
        </authorList>
    </citation>
    <scope>NUCLEOTIDE SEQUENCE [LARGE SCALE GENOMIC DNA]</scope>
    <source>
        <strain evidence="7 8">LMG 24238</strain>
    </source>
</reference>
<evidence type="ECO:0000256" key="3">
    <source>
        <dbReference type="ARBA" id="ARBA00022729"/>
    </source>
</evidence>
<feature type="domain" description="Solute-binding protein family 3/N-terminal" evidence="6">
    <location>
        <begin position="33"/>
        <end position="255"/>
    </location>
</feature>
<dbReference type="CDD" id="cd13689">
    <property type="entry name" value="PBP2_BsGlnH"/>
    <property type="match status" value="1"/>
</dbReference>
<protein>
    <submittedName>
        <fullName evidence="7">L-cystine-binding protein FliY</fullName>
    </submittedName>
</protein>
<evidence type="ECO:0000313" key="7">
    <source>
        <dbReference type="EMBL" id="CAB3672050.1"/>
    </source>
</evidence>
<dbReference type="PROSITE" id="PS01039">
    <property type="entry name" value="SBP_BACTERIAL_3"/>
    <property type="match status" value="1"/>
</dbReference>
<sequence length="271" mass="29224">MSRILGLFLASVCLSSAVSAHADELSDVRQRGTLICATLGTAPPFSFQDAKSRETVGYDVDMCHALADALKVKLELKLVSVDARIPELLQGRVDVVAANLGYTKQRAQQIDFSYGYFAGPSKLLVRKDSGLTTLDQLAGKRIAIVKGSSAEQAIKRLIPSANIVSYPDPTSGFLAVLQGKTDALCASELAVLKMQRQGAASTPLSIIDKPVFVESWGIGLRKGEPAFEKAVNDALAGMETSGRANAIFQTWLGANSEYKVQRNFRFEPIRD</sequence>
<keyword evidence="2" id="KW-0813">Transport</keyword>
<dbReference type="Pfam" id="PF00497">
    <property type="entry name" value="SBP_bac_3"/>
    <property type="match status" value="1"/>
</dbReference>